<dbReference type="Pfam" id="PF12543">
    <property type="entry name" value="DUF3738"/>
    <property type="match status" value="1"/>
</dbReference>
<gene>
    <name evidence="2" type="ORF">SAMN05421819_4350</name>
</gene>
<protein>
    <submittedName>
        <fullName evidence="2">Soil-associated protein, TIGR03435 family</fullName>
    </submittedName>
</protein>
<proteinExistence type="predicted"/>
<dbReference type="NCBIfam" id="TIGR03435">
    <property type="entry name" value="Soli_TIGR03435"/>
    <property type="match status" value="1"/>
</dbReference>
<dbReference type="RefSeq" id="WP_103935188.1">
    <property type="nucleotide sequence ID" value="NZ_FNVA01000009.1"/>
</dbReference>
<dbReference type="Proteomes" id="UP000236728">
    <property type="component" value="Unassembled WGS sequence"/>
</dbReference>
<reference evidence="2 3" key="1">
    <citation type="submission" date="2016-10" db="EMBL/GenBank/DDBJ databases">
        <authorList>
            <person name="de Groot N.N."/>
        </authorList>
    </citation>
    <scope>NUCLEOTIDE SEQUENCE [LARGE SCALE GENOMIC DNA]</scope>
    <source>
        <strain evidence="2 3">DSM 22489</strain>
    </source>
</reference>
<accession>A0A1H6C907</accession>
<sequence>MAEASVRRSLFVVAVLLPAALGVNAQANAPLSQIDATVEVAVVKPHPAAVMHNNFSFQNNRFELEDQPLLKLIAFAYSLNSRQIVGAPGWVEEKHWDMSGTTNLTANATLPQEQQLVRQLLKERFGLQFHREKREMPAYALQVVNGQPRLTAAADPNLQPLEWTQGNGSQRTENYRASTMTDFVLIKQLFMDRPLVDQTGLTGRYDFKLTYTRGDAPDADADTPPPQFTAIKEQLGLKFEPVKASVDAFVIDHVEQPTAN</sequence>
<evidence type="ECO:0000256" key="1">
    <source>
        <dbReference type="SAM" id="SignalP"/>
    </source>
</evidence>
<dbReference type="EMBL" id="FNVA01000009">
    <property type="protein sequence ID" value="SEG69460.1"/>
    <property type="molecule type" value="Genomic_DNA"/>
</dbReference>
<dbReference type="OrthoDB" id="109201at2"/>
<feature type="signal peptide" evidence="1">
    <location>
        <begin position="1"/>
        <end position="25"/>
    </location>
</feature>
<dbReference type="InterPro" id="IPR017801">
    <property type="entry name" value="DUF3738"/>
</dbReference>
<name>A0A1H6C907_9BACT</name>
<feature type="chain" id="PRO_5009294692" evidence="1">
    <location>
        <begin position="26"/>
        <end position="260"/>
    </location>
</feature>
<dbReference type="AlphaFoldDB" id="A0A1H6C907"/>
<evidence type="ECO:0000313" key="2">
    <source>
        <dbReference type="EMBL" id="SEG69460.1"/>
    </source>
</evidence>
<keyword evidence="3" id="KW-1185">Reference proteome</keyword>
<evidence type="ECO:0000313" key="3">
    <source>
        <dbReference type="Proteomes" id="UP000236728"/>
    </source>
</evidence>
<organism evidence="2 3">
    <name type="scientific">Bryocella elongata</name>
    <dbReference type="NCBI Taxonomy" id="863522"/>
    <lineage>
        <taxon>Bacteria</taxon>
        <taxon>Pseudomonadati</taxon>
        <taxon>Acidobacteriota</taxon>
        <taxon>Terriglobia</taxon>
        <taxon>Terriglobales</taxon>
        <taxon>Acidobacteriaceae</taxon>
        <taxon>Bryocella</taxon>
    </lineage>
</organism>
<keyword evidence="1" id="KW-0732">Signal</keyword>